<organism evidence="1 2">
    <name type="scientific">Rhizophagus irregularis (strain DAOM 181602 / DAOM 197198 / MUCL 43194)</name>
    <name type="common">Arbuscular mycorrhizal fungus</name>
    <name type="synonym">Glomus intraradices</name>
    <dbReference type="NCBI Taxonomy" id="747089"/>
    <lineage>
        <taxon>Eukaryota</taxon>
        <taxon>Fungi</taxon>
        <taxon>Fungi incertae sedis</taxon>
        <taxon>Mucoromycota</taxon>
        <taxon>Glomeromycotina</taxon>
        <taxon>Glomeromycetes</taxon>
        <taxon>Glomerales</taxon>
        <taxon>Glomeraceae</taxon>
        <taxon>Rhizophagus</taxon>
    </lineage>
</organism>
<dbReference type="AlphaFoldDB" id="U9SJ55"/>
<evidence type="ECO:0000313" key="1">
    <source>
        <dbReference type="EMBL" id="POG64033.1"/>
    </source>
</evidence>
<name>U9SJ55_RHIID</name>
<dbReference type="HOGENOM" id="CLU_2639377_0_0_1"/>
<gene>
    <name evidence="1" type="ORF">GLOIN_2v1680138</name>
</gene>
<proteinExistence type="predicted"/>
<dbReference type="VEuPathDB" id="FungiDB:RhiirFUN_004674"/>
<evidence type="ECO:0000313" key="2">
    <source>
        <dbReference type="Proteomes" id="UP000018888"/>
    </source>
</evidence>
<dbReference type="Proteomes" id="UP000018888">
    <property type="component" value="Unassembled WGS sequence"/>
</dbReference>
<sequence>MPKPGKKHHCHRCKKSYRTFCKKHENYCDNHDWYFRIKEGCPICRQVEERVEKEEREKRRTIVAREKRTTIVACLAC</sequence>
<protein>
    <submittedName>
        <fullName evidence="1">Uncharacterized protein</fullName>
    </submittedName>
</protein>
<keyword evidence="2" id="KW-1185">Reference proteome</keyword>
<reference evidence="1 2" key="1">
    <citation type="journal article" date="2013" name="Proc. Natl. Acad. Sci. U.S.A.">
        <title>Genome of an arbuscular mycorrhizal fungus provides insight into the oldest plant symbiosis.</title>
        <authorList>
            <person name="Tisserant E."/>
            <person name="Malbreil M."/>
            <person name="Kuo A."/>
            <person name="Kohler A."/>
            <person name="Symeonidi A."/>
            <person name="Balestrini R."/>
            <person name="Charron P."/>
            <person name="Duensing N."/>
            <person name="Frei Dit Frey N."/>
            <person name="Gianinazzi-Pearson V."/>
            <person name="Gilbert L.B."/>
            <person name="Handa Y."/>
            <person name="Herr J.R."/>
            <person name="Hijri M."/>
            <person name="Koul R."/>
            <person name="Kawaguchi M."/>
            <person name="Krajinski F."/>
            <person name="Lammers P.J."/>
            <person name="Masclaux F.G."/>
            <person name="Murat C."/>
            <person name="Morin E."/>
            <person name="Ndikumana S."/>
            <person name="Pagni M."/>
            <person name="Petitpierre D."/>
            <person name="Requena N."/>
            <person name="Rosikiewicz P."/>
            <person name="Riley R."/>
            <person name="Saito K."/>
            <person name="San Clemente H."/>
            <person name="Shapiro H."/>
            <person name="van Tuinen D."/>
            <person name="Becard G."/>
            <person name="Bonfante P."/>
            <person name="Paszkowski U."/>
            <person name="Shachar-Hill Y.Y."/>
            <person name="Tuskan G.A."/>
            <person name="Young P.W."/>
            <person name="Sanders I.R."/>
            <person name="Henrissat B."/>
            <person name="Rensing S.A."/>
            <person name="Grigoriev I.V."/>
            <person name="Corradi N."/>
            <person name="Roux C."/>
            <person name="Martin F."/>
        </authorList>
    </citation>
    <scope>NUCLEOTIDE SEQUENCE [LARGE SCALE GENOMIC DNA]</scope>
    <source>
        <strain evidence="1 2">DAOM 197198</strain>
    </source>
</reference>
<dbReference type="EMBL" id="AUPC02000250">
    <property type="protein sequence ID" value="POG64033.1"/>
    <property type="molecule type" value="Genomic_DNA"/>
</dbReference>
<reference evidence="1 2" key="2">
    <citation type="journal article" date="2018" name="New Phytol.">
        <title>High intraspecific genome diversity in the model arbuscular mycorrhizal symbiont Rhizophagus irregularis.</title>
        <authorList>
            <person name="Chen E.C.H."/>
            <person name="Morin E."/>
            <person name="Beaudet D."/>
            <person name="Noel J."/>
            <person name="Yildirir G."/>
            <person name="Ndikumana S."/>
            <person name="Charron P."/>
            <person name="St-Onge C."/>
            <person name="Giorgi J."/>
            <person name="Kruger M."/>
            <person name="Marton T."/>
            <person name="Ropars J."/>
            <person name="Grigoriev I.V."/>
            <person name="Hainaut M."/>
            <person name="Henrissat B."/>
            <person name="Roux C."/>
            <person name="Martin F."/>
            <person name="Corradi N."/>
        </authorList>
    </citation>
    <scope>NUCLEOTIDE SEQUENCE [LARGE SCALE GENOMIC DNA]</scope>
    <source>
        <strain evidence="1 2">DAOM 197198</strain>
    </source>
</reference>
<comment type="caution">
    <text evidence="1">The sequence shown here is derived from an EMBL/GenBank/DDBJ whole genome shotgun (WGS) entry which is preliminary data.</text>
</comment>
<accession>U9SJ55</accession>